<dbReference type="InterPro" id="IPR007435">
    <property type="entry name" value="DUF484"/>
</dbReference>
<dbReference type="EMBL" id="JBCGCU010000024">
    <property type="protein sequence ID" value="MEM0516663.1"/>
    <property type="molecule type" value="Genomic_DNA"/>
</dbReference>
<name>A0ABU9N4R0_9GAMM</name>
<evidence type="ECO:0000256" key="1">
    <source>
        <dbReference type="SAM" id="Coils"/>
    </source>
</evidence>
<dbReference type="PANTHER" id="PTHR38765:SF1">
    <property type="entry name" value="DUF484 DOMAIN-CONTAINING PROTEIN"/>
    <property type="match status" value="1"/>
</dbReference>
<evidence type="ECO:0000313" key="3">
    <source>
        <dbReference type="Proteomes" id="UP001447008"/>
    </source>
</evidence>
<reference evidence="2 3" key="1">
    <citation type="submission" date="2024-03" db="EMBL/GenBank/DDBJ databases">
        <title>Pseudoalteromonas qingdaonensis sp. nov., isolated from the intestines of marine benthic organisms.</title>
        <authorList>
            <person name="Lin X."/>
            <person name="Fang S."/>
            <person name="Hu X."/>
        </authorList>
    </citation>
    <scope>NUCLEOTIDE SEQUENCE [LARGE SCALE GENOMIC DNA]</scope>
    <source>
        <strain evidence="2 3">YIC-827</strain>
    </source>
</reference>
<keyword evidence="1" id="KW-0175">Coiled coil</keyword>
<dbReference type="Proteomes" id="UP001447008">
    <property type="component" value="Unassembled WGS sequence"/>
</dbReference>
<dbReference type="InterPro" id="IPR029016">
    <property type="entry name" value="GAF-like_dom_sf"/>
</dbReference>
<proteinExistence type="predicted"/>
<feature type="coiled-coil region" evidence="1">
    <location>
        <begin position="47"/>
        <end position="74"/>
    </location>
</feature>
<dbReference type="Gene3D" id="3.30.450.40">
    <property type="match status" value="1"/>
</dbReference>
<dbReference type="PANTHER" id="PTHR38765">
    <property type="entry name" value="DUF484 DOMAIN-CONTAINING PROTEIN"/>
    <property type="match status" value="1"/>
</dbReference>
<organism evidence="2 3">
    <name type="scientific">Pseudoalteromonas qingdaonensis</name>
    <dbReference type="NCBI Taxonomy" id="3131913"/>
    <lineage>
        <taxon>Bacteria</taxon>
        <taxon>Pseudomonadati</taxon>
        <taxon>Pseudomonadota</taxon>
        <taxon>Gammaproteobacteria</taxon>
        <taxon>Alteromonadales</taxon>
        <taxon>Pseudoalteromonadaceae</taxon>
        <taxon>Pseudoalteromonas</taxon>
    </lineage>
</organism>
<keyword evidence="3" id="KW-1185">Reference proteome</keyword>
<dbReference type="Pfam" id="PF04340">
    <property type="entry name" value="DUF484"/>
    <property type="match status" value="1"/>
</dbReference>
<dbReference type="RefSeq" id="WP_342680137.1">
    <property type="nucleotide sequence ID" value="NZ_JBCGCU010000024.1"/>
</dbReference>
<evidence type="ECO:0000313" key="2">
    <source>
        <dbReference type="EMBL" id="MEM0516663.1"/>
    </source>
</evidence>
<protein>
    <submittedName>
        <fullName evidence="2">DUF484 family protein</fullName>
    </submittedName>
</protein>
<accession>A0ABU9N4R0</accession>
<gene>
    <name evidence="2" type="ORF">WCN91_14790</name>
</gene>
<comment type="caution">
    <text evidence="2">The sequence shown here is derived from an EMBL/GenBank/DDBJ whole genome shotgun (WGS) entry which is preliminary data.</text>
</comment>
<sequence length="203" mass="23362">MSELSKEQIAEYLKLNPDFFLQHPEVFALMNFGAPQESVASLQLRQQQVLREQNRALQQQFQQLVARAKQNEKVFQVFSACHRQLMRDAEFVELATGLETLICEQLQISECKLIKFTDELQPLLDKRLQTNNHYLGRLSEQEQAQIFNGQSKSSALYLIGELQAPLAILAFASEDELHFEPAQDSLFIFEFVKALQERLTALS</sequence>